<evidence type="ECO:0000313" key="2">
    <source>
        <dbReference type="Proteomes" id="UP000190541"/>
    </source>
</evidence>
<protein>
    <submittedName>
        <fullName evidence="1">Uncharacterized protein</fullName>
    </submittedName>
</protein>
<organism evidence="1 2">
    <name type="scientific">Parapedobacter luteus</name>
    <dbReference type="NCBI Taxonomy" id="623280"/>
    <lineage>
        <taxon>Bacteria</taxon>
        <taxon>Pseudomonadati</taxon>
        <taxon>Bacteroidota</taxon>
        <taxon>Sphingobacteriia</taxon>
        <taxon>Sphingobacteriales</taxon>
        <taxon>Sphingobacteriaceae</taxon>
        <taxon>Parapedobacter</taxon>
    </lineage>
</organism>
<name>A0A1T5AUB5_9SPHI</name>
<proteinExistence type="predicted"/>
<reference evidence="1 2" key="1">
    <citation type="submission" date="2017-02" db="EMBL/GenBank/DDBJ databases">
        <authorList>
            <person name="Peterson S.W."/>
        </authorList>
    </citation>
    <scope>NUCLEOTIDE SEQUENCE [LARGE SCALE GENOMIC DNA]</scope>
    <source>
        <strain evidence="1 2">DSM 22899</strain>
    </source>
</reference>
<dbReference type="Proteomes" id="UP000190541">
    <property type="component" value="Unassembled WGS sequence"/>
</dbReference>
<dbReference type="AlphaFoldDB" id="A0A1T5AUB5"/>
<keyword evidence="2" id="KW-1185">Reference proteome</keyword>
<gene>
    <name evidence="1" type="ORF">SAMN05660226_01044</name>
</gene>
<sequence length="43" mass="5058">MPKTCGLYKMGCYPFVMQVSLYILPMRKLSFFLYGEIVEIPCF</sequence>
<accession>A0A1T5AUB5</accession>
<evidence type="ECO:0000313" key="1">
    <source>
        <dbReference type="EMBL" id="SKB38183.1"/>
    </source>
</evidence>
<dbReference type="EMBL" id="FUYS01000002">
    <property type="protein sequence ID" value="SKB38183.1"/>
    <property type="molecule type" value="Genomic_DNA"/>
</dbReference>